<comment type="caution">
    <text evidence="1">The sequence shown here is derived from an EMBL/GenBank/DDBJ whole genome shotgun (WGS) entry which is preliminary data.</text>
</comment>
<evidence type="ECO:0000313" key="1">
    <source>
        <dbReference type="EMBL" id="MPN51532.1"/>
    </source>
</evidence>
<organism evidence="1">
    <name type="scientific">bioreactor metagenome</name>
    <dbReference type="NCBI Taxonomy" id="1076179"/>
    <lineage>
        <taxon>unclassified sequences</taxon>
        <taxon>metagenomes</taxon>
        <taxon>ecological metagenomes</taxon>
    </lineage>
</organism>
<reference evidence="1" key="1">
    <citation type="submission" date="2019-08" db="EMBL/GenBank/DDBJ databases">
        <authorList>
            <person name="Kucharzyk K."/>
            <person name="Murdoch R.W."/>
            <person name="Higgins S."/>
            <person name="Loffler F."/>
        </authorList>
    </citation>
    <scope>NUCLEOTIDE SEQUENCE</scope>
</reference>
<dbReference type="AlphaFoldDB" id="A0A645IL16"/>
<gene>
    <name evidence="1" type="ORF">SDC9_199180</name>
</gene>
<accession>A0A645IL16</accession>
<proteinExistence type="predicted"/>
<name>A0A645IL16_9ZZZZ</name>
<protein>
    <submittedName>
        <fullName evidence="1">Uncharacterized protein</fullName>
    </submittedName>
</protein>
<sequence length="144" mass="14850">MADHGFLHLQRGVFGHRQVAGHQSGDGGAPCLAQQQGGLGVDVDEHDLNRGRVGLVARRHFGDAVEQQLKPPGQVAQCRRSAGACGADGAAGHVAQVVAVQVHHAEAGGLQAGVDAKDAHGVSPCQGNCAEGMRARMVRARCAR</sequence>
<dbReference type="EMBL" id="VSSQ01116735">
    <property type="protein sequence ID" value="MPN51532.1"/>
    <property type="molecule type" value="Genomic_DNA"/>
</dbReference>